<proteinExistence type="inferred from homology"/>
<dbReference type="InterPro" id="IPR036890">
    <property type="entry name" value="HATPase_C_sf"/>
</dbReference>
<accession>A0ABR3ZX36</accession>
<dbReference type="PANTHER" id="PTHR10073">
    <property type="entry name" value="DNA MISMATCH REPAIR PROTEIN MLH, PMS, MUTL"/>
    <property type="match status" value="1"/>
</dbReference>
<evidence type="ECO:0000256" key="3">
    <source>
        <dbReference type="SAM" id="Coils"/>
    </source>
</evidence>
<evidence type="ECO:0008006" key="9">
    <source>
        <dbReference type="Google" id="ProtNLM"/>
    </source>
</evidence>
<dbReference type="InterPro" id="IPR042120">
    <property type="entry name" value="MutL_C_dimsub"/>
</dbReference>
<feature type="coiled-coil region" evidence="3">
    <location>
        <begin position="751"/>
        <end position="778"/>
    </location>
</feature>
<dbReference type="PROSITE" id="PS00058">
    <property type="entry name" value="DNA_MISMATCH_REPAIR_1"/>
    <property type="match status" value="1"/>
</dbReference>
<dbReference type="InterPro" id="IPR014721">
    <property type="entry name" value="Ribsml_uS5_D2-typ_fold_subgr"/>
</dbReference>
<feature type="compositionally biased region" description="Basic and acidic residues" evidence="4">
    <location>
        <begin position="525"/>
        <end position="536"/>
    </location>
</feature>
<protein>
    <recommendedName>
        <fullName evidence="9">DNA mismatch repair protein MutL</fullName>
    </recommendedName>
</protein>
<dbReference type="SMART" id="SM01340">
    <property type="entry name" value="DNA_mis_repair"/>
    <property type="match status" value="1"/>
</dbReference>
<feature type="compositionally biased region" description="Acidic residues" evidence="4">
    <location>
        <begin position="688"/>
        <end position="701"/>
    </location>
</feature>
<dbReference type="InterPro" id="IPR013507">
    <property type="entry name" value="DNA_mismatch_S5_2-like"/>
</dbReference>
<gene>
    <name evidence="7" type="ORF">N7G274_010643</name>
</gene>
<name>A0ABR3ZX36_9LECA</name>
<organism evidence="7 8">
    <name type="scientific">Stereocaulon virgatum</name>
    <dbReference type="NCBI Taxonomy" id="373712"/>
    <lineage>
        <taxon>Eukaryota</taxon>
        <taxon>Fungi</taxon>
        <taxon>Dikarya</taxon>
        <taxon>Ascomycota</taxon>
        <taxon>Pezizomycotina</taxon>
        <taxon>Lecanoromycetes</taxon>
        <taxon>OSLEUM clade</taxon>
        <taxon>Lecanoromycetidae</taxon>
        <taxon>Lecanorales</taxon>
        <taxon>Lecanorineae</taxon>
        <taxon>Stereocaulaceae</taxon>
        <taxon>Stereocaulon</taxon>
    </lineage>
</organism>
<evidence type="ECO:0000256" key="4">
    <source>
        <dbReference type="SAM" id="MobiDB-lite"/>
    </source>
</evidence>
<dbReference type="SUPFAM" id="SSF54211">
    <property type="entry name" value="Ribosomal protein S5 domain 2-like"/>
    <property type="match status" value="1"/>
</dbReference>
<keyword evidence="8" id="KW-1185">Reference proteome</keyword>
<feature type="region of interest" description="Disordered" evidence="4">
    <location>
        <begin position="1029"/>
        <end position="1058"/>
    </location>
</feature>
<dbReference type="Gene3D" id="3.30.230.10">
    <property type="match status" value="1"/>
</dbReference>
<dbReference type="Pfam" id="PF08676">
    <property type="entry name" value="MutL_C"/>
    <property type="match status" value="1"/>
</dbReference>
<dbReference type="CDD" id="cd16926">
    <property type="entry name" value="HATPase_MutL-MLH-PMS-like"/>
    <property type="match status" value="1"/>
</dbReference>
<keyword evidence="2" id="KW-0227">DNA damage</keyword>
<dbReference type="InterPro" id="IPR042121">
    <property type="entry name" value="MutL_C_regsub"/>
</dbReference>
<feature type="compositionally biased region" description="Acidic residues" evidence="4">
    <location>
        <begin position="647"/>
        <end position="657"/>
    </location>
</feature>
<dbReference type="PANTHER" id="PTHR10073:SF52">
    <property type="entry name" value="MISMATCH REPAIR ENDONUCLEASE PMS2"/>
    <property type="match status" value="1"/>
</dbReference>
<dbReference type="Proteomes" id="UP001590950">
    <property type="component" value="Unassembled WGS sequence"/>
</dbReference>
<reference evidence="7 8" key="1">
    <citation type="submission" date="2024-09" db="EMBL/GenBank/DDBJ databases">
        <title>Rethinking Asexuality: The Enigmatic Case of Functional Sexual Genes in Lepraria (Stereocaulaceae).</title>
        <authorList>
            <person name="Doellman M."/>
            <person name="Sun Y."/>
            <person name="Barcenas-Pena A."/>
            <person name="Lumbsch H.T."/>
            <person name="Grewe F."/>
        </authorList>
    </citation>
    <scope>NUCLEOTIDE SEQUENCE [LARGE SCALE GENOMIC DNA]</scope>
    <source>
        <strain evidence="7 8">Mercado 3170</strain>
    </source>
</reference>
<dbReference type="InterPro" id="IPR020568">
    <property type="entry name" value="Ribosomal_Su5_D2-typ_SF"/>
</dbReference>
<dbReference type="InterPro" id="IPR014762">
    <property type="entry name" value="DNA_mismatch_repair_CS"/>
</dbReference>
<dbReference type="Pfam" id="PF01119">
    <property type="entry name" value="DNA_mis_repair"/>
    <property type="match status" value="1"/>
</dbReference>
<dbReference type="InterPro" id="IPR014790">
    <property type="entry name" value="MutL_C"/>
</dbReference>
<dbReference type="Gene3D" id="3.30.1370.100">
    <property type="entry name" value="MutL, C-terminal domain, regulatory subdomain"/>
    <property type="match status" value="1"/>
</dbReference>
<dbReference type="EMBL" id="JBEFKJ010000061">
    <property type="protein sequence ID" value="KAL2036617.1"/>
    <property type="molecule type" value="Genomic_DNA"/>
</dbReference>
<feature type="compositionally biased region" description="Basic and acidic residues" evidence="4">
    <location>
        <begin position="1029"/>
        <end position="1040"/>
    </location>
</feature>
<feature type="region of interest" description="Disordered" evidence="4">
    <location>
        <begin position="405"/>
        <end position="425"/>
    </location>
</feature>
<feature type="domain" description="MutL C-terminal dimerisation" evidence="5">
    <location>
        <begin position="813"/>
        <end position="964"/>
    </location>
</feature>
<dbReference type="CDD" id="cd03484">
    <property type="entry name" value="MutL_Trans_hPMS_2_like"/>
    <property type="match status" value="1"/>
</dbReference>
<dbReference type="SMART" id="SM00853">
    <property type="entry name" value="MutL_C"/>
    <property type="match status" value="1"/>
</dbReference>
<feature type="compositionally biased region" description="Low complexity" evidence="4">
    <location>
        <begin position="567"/>
        <end position="581"/>
    </location>
</feature>
<feature type="compositionally biased region" description="Basic and acidic residues" evidence="4">
    <location>
        <begin position="1048"/>
        <end position="1058"/>
    </location>
</feature>
<evidence type="ECO:0000259" key="5">
    <source>
        <dbReference type="SMART" id="SM00853"/>
    </source>
</evidence>
<evidence type="ECO:0000256" key="1">
    <source>
        <dbReference type="ARBA" id="ARBA00006082"/>
    </source>
</evidence>
<dbReference type="Gene3D" id="3.30.565.10">
    <property type="entry name" value="Histidine kinase-like ATPase, C-terminal domain"/>
    <property type="match status" value="1"/>
</dbReference>
<dbReference type="InterPro" id="IPR038973">
    <property type="entry name" value="MutL/Mlh/Pms-like"/>
</dbReference>
<comment type="caution">
    <text evidence="7">The sequence shown here is derived from an EMBL/GenBank/DDBJ whole genome shotgun (WGS) entry which is preliminary data.</text>
</comment>
<dbReference type="SUPFAM" id="SSF118116">
    <property type="entry name" value="DNA mismatch repair protein MutL"/>
    <property type="match status" value="1"/>
</dbReference>
<sequence length="1058" mass="117404">MATIKALEGRTVHQIQSGQVIVDLCSVVKELVENSLDAQATSIEVRFKNNGLDSIEVQDNGVGISSENYETIALKHYTSKLSSYDDLSSLQTFGFRGEALSSLCALSKFYVITARADEAPKGTKLDFETSGKLKGTHVVASQRGTTMAVEDLFMNLPVRRRELEKNIKREYGKVLGILQAYACISTQARISVSNVMARGKKATVFATKSNQSTRENIANVFGAKALNGLVSMDLNFELQPTKTYSHLSETENKRVRVLGHVSRPTFGEGRHAPDRQMFFVNKRPCGLPQVAKVFNEVYKSYNISQSPFVFADILLDTNAYDVNVSPDKRTILLHEQNTLLDMLRGSLTELFESEDQTVPQSWKPNQKLPSFKPLDLRRESSGASDKSVFKLPDFFQTSINIEADSSTREYTPSATNDPNQDDSVNGLIEDFVGRDTGERVNKPAHAIVAEENPKTLSRDKQKLIKKLGKEISSLSKADEYEDPRDLAGFDAISNGVAKSVEDFNQRIAEQQPYHAGESDTSSAEETQKNELVDKPQARNPVGGVVQNAFDRMRPRRKTPEVATITIGSKTTTSVLGSSSLSQRRRTDPTPSTPIRSRALVNDPARQKFGSSMRSFAAPGSQLLRTVGKPQSKSRVSVKYAEKAIDDETFGNSSDDDSMASAYDDGEYGPASCTPEVDCGLTSGPEEQSVSEDESDDEYLDEEDKKSTEEARVAELIRQAEQSSALPSQDNKRRAHQLLKGTGQKNSTTSLVQIVDASVRRIEEQLERLEDALQSSVEATHIPKSETTPPIDGVSAEERLSLAVSKDDFANMRVTGQFNLGFILATRNNTDLFIIDQHASDEKYNFERLQATTIVQNQRLVHPQPLELTAIEEEIVLENNDALLKNGFLIDIDTSGDLPVGQRCKVLSLPMSKEVTFDTTDLEELITFLADNPSSSTTNTPRPSKVRRMFAMRACRNSIMVGKTLTLKHMGALVRKMGDIDKPWNCPHGRPTMRHVCNLEGWRGWEEGEGIFGMEEEALGIDWKGWVQGKMEEEQEAKCADEDQGEDIEVQHNEDEGEE</sequence>
<dbReference type="NCBIfam" id="TIGR00585">
    <property type="entry name" value="mutl"/>
    <property type="match status" value="1"/>
</dbReference>
<evidence type="ECO:0000259" key="6">
    <source>
        <dbReference type="SMART" id="SM01340"/>
    </source>
</evidence>
<feature type="compositionally biased region" description="Polar residues" evidence="4">
    <location>
        <begin position="405"/>
        <end position="423"/>
    </location>
</feature>
<evidence type="ECO:0000313" key="7">
    <source>
        <dbReference type="EMBL" id="KAL2036617.1"/>
    </source>
</evidence>
<evidence type="ECO:0000313" key="8">
    <source>
        <dbReference type="Proteomes" id="UP001590950"/>
    </source>
</evidence>
<feature type="region of interest" description="Disordered" evidence="4">
    <location>
        <begin position="511"/>
        <end position="635"/>
    </location>
</feature>
<keyword evidence="3" id="KW-0175">Coiled coil</keyword>
<dbReference type="Pfam" id="PF13589">
    <property type="entry name" value="HATPase_c_3"/>
    <property type="match status" value="1"/>
</dbReference>
<dbReference type="SUPFAM" id="SSF55874">
    <property type="entry name" value="ATPase domain of HSP90 chaperone/DNA topoisomerase II/histidine kinase"/>
    <property type="match status" value="1"/>
</dbReference>
<feature type="region of interest" description="Disordered" evidence="4">
    <location>
        <begin position="647"/>
        <end position="709"/>
    </location>
</feature>
<dbReference type="Gene3D" id="3.30.1540.20">
    <property type="entry name" value="MutL, C-terminal domain, dimerisation subdomain"/>
    <property type="match status" value="1"/>
</dbReference>
<dbReference type="InterPro" id="IPR002099">
    <property type="entry name" value="MutL/Mlh/PMS"/>
</dbReference>
<feature type="domain" description="DNA mismatch repair protein S5" evidence="6">
    <location>
        <begin position="217"/>
        <end position="352"/>
    </location>
</feature>
<comment type="similarity">
    <text evidence="1">Belongs to the DNA mismatch repair MutL/HexB family.</text>
</comment>
<dbReference type="InterPro" id="IPR037198">
    <property type="entry name" value="MutL_C_sf"/>
</dbReference>
<evidence type="ECO:0000256" key="2">
    <source>
        <dbReference type="ARBA" id="ARBA00022763"/>
    </source>
</evidence>